<protein>
    <recommendedName>
        <fullName evidence="3">Integrase</fullName>
    </recommendedName>
</protein>
<dbReference type="InterPro" id="IPR011010">
    <property type="entry name" value="DNA_brk_join_enz"/>
</dbReference>
<keyword evidence="4" id="KW-0963">Cytoplasm</keyword>
<dbReference type="Pfam" id="PF00589">
    <property type="entry name" value="Phage_integrase"/>
    <property type="match status" value="1"/>
</dbReference>
<keyword evidence="5" id="KW-0132">Cell division</keyword>
<dbReference type="GO" id="GO:0016787">
    <property type="term" value="F:hydrolase activity"/>
    <property type="evidence" value="ECO:0007669"/>
    <property type="project" value="UniProtKB-KW"/>
</dbReference>
<dbReference type="GO" id="GO:0044826">
    <property type="term" value="P:viral genome integration into host DNA"/>
    <property type="evidence" value="ECO:0007669"/>
    <property type="project" value="UniProtKB-KW"/>
</dbReference>
<evidence type="ECO:0000256" key="2">
    <source>
        <dbReference type="ARBA" id="ARBA00008857"/>
    </source>
</evidence>
<dbReference type="InterPro" id="IPR050090">
    <property type="entry name" value="Tyrosine_recombinase_XerCD"/>
</dbReference>
<evidence type="ECO:0000256" key="14">
    <source>
        <dbReference type="PROSITE-ProRule" id="PRU01248"/>
    </source>
</evidence>
<evidence type="ECO:0000256" key="6">
    <source>
        <dbReference type="ARBA" id="ARBA00022679"/>
    </source>
</evidence>
<dbReference type="GO" id="GO:0015074">
    <property type="term" value="P:DNA integration"/>
    <property type="evidence" value="ECO:0007669"/>
    <property type="project" value="UniProtKB-KW"/>
</dbReference>
<keyword evidence="10 14" id="KW-0238">DNA-binding</keyword>
<dbReference type="EMBL" id="BK015245">
    <property type="protein sequence ID" value="DAD97637.1"/>
    <property type="molecule type" value="Genomic_DNA"/>
</dbReference>
<evidence type="ECO:0000259" key="15">
    <source>
        <dbReference type="PROSITE" id="PS51898"/>
    </source>
</evidence>
<dbReference type="GO" id="GO:0007059">
    <property type="term" value="P:chromosome segregation"/>
    <property type="evidence" value="ECO:0007669"/>
    <property type="project" value="UniProtKB-KW"/>
</dbReference>
<evidence type="ECO:0000256" key="13">
    <source>
        <dbReference type="ARBA" id="ARBA00023306"/>
    </source>
</evidence>
<accession>A0A8S5NS67</accession>
<dbReference type="GO" id="GO:0003677">
    <property type="term" value="F:DNA binding"/>
    <property type="evidence" value="ECO:0007669"/>
    <property type="project" value="UniProtKB-UniRule"/>
</dbReference>
<keyword evidence="9" id="KW-0229">DNA integration</keyword>
<evidence type="ECO:0000256" key="12">
    <source>
        <dbReference type="ARBA" id="ARBA00023195"/>
    </source>
</evidence>
<keyword evidence="6" id="KW-0808">Transferase</keyword>
<keyword evidence="7" id="KW-0378">Hydrolase</keyword>
<evidence type="ECO:0000256" key="8">
    <source>
        <dbReference type="ARBA" id="ARBA00022829"/>
    </source>
</evidence>
<dbReference type="InterPro" id="IPR010998">
    <property type="entry name" value="Integrase_recombinase_N"/>
</dbReference>
<evidence type="ECO:0000256" key="5">
    <source>
        <dbReference type="ARBA" id="ARBA00022618"/>
    </source>
</evidence>
<keyword evidence="8" id="KW-0159">Chromosome partition</keyword>
<keyword evidence="12" id="KW-1179">Viral genome integration</keyword>
<dbReference type="InterPro" id="IPR044068">
    <property type="entry name" value="CB"/>
</dbReference>
<evidence type="ECO:0000256" key="1">
    <source>
        <dbReference type="ARBA" id="ARBA00004496"/>
    </source>
</evidence>
<keyword evidence="13" id="KW-0131">Cell cycle</keyword>
<dbReference type="PANTHER" id="PTHR30349">
    <property type="entry name" value="PHAGE INTEGRASE-RELATED"/>
    <property type="match status" value="1"/>
</dbReference>
<keyword evidence="11" id="KW-0233">DNA recombination</keyword>
<dbReference type="GO" id="GO:0016740">
    <property type="term" value="F:transferase activity"/>
    <property type="evidence" value="ECO:0007669"/>
    <property type="project" value="UniProtKB-KW"/>
</dbReference>
<dbReference type="GO" id="GO:0051301">
    <property type="term" value="P:cell division"/>
    <property type="evidence" value="ECO:0007669"/>
    <property type="project" value="UniProtKB-KW"/>
</dbReference>
<keyword evidence="12" id="KW-1160">Virus entry into host cell</keyword>
<dbReference type="InterPro" id="IPR013762">
    <property type="entry name" value="Integrase-like_cat_sf"/>
</dbReference>
<organism evidence="17">
    <name type="scientific">Siphoviridae sp. ct1TR2</name>
    <dbReference type="NCBI Taxonomy" id="2825309"/>
    <lineage>
        <taxon>Viruses</taxon>
        <taxon>Duplodnaviria</taxon>
        <taxon>Heunggongvirae</taxon>
        <taxon>Uroviricota</taxon>
        <taxon>Caudoviricetes</taxon>
    </lineage>
</organism>
<dbReference type="InterPro" id="IPR002104">
    <property type="entry name" value="Integrase_catalytic"/>
</dbReference>
<dbReference type="Gene3D" id="1.10.150.130">
    <property type="match status" value="1"/>
</dbReference>
<dbReference type="PROSITE" id="PS51898">
    <property type="entry name" value="TYR_RECOMBINASE"/>
    <property type="match status" value="1"/>
</dbReference>
<dbReference type="SUPFAM" id="SSF56349">
    <property type="entry name" value="DNA breaking-rejoining enzymes"/>
    <property type="match status" value="1"/>
</dbReference>
<dbReference type="GO" id="GO:0006310">
    <property type="term" value="P:DNA recombination"/>
    <property type="evidence" value="ECO:0007669"/>
    <property type="project" value="UniProtKB-KW"/>
</dbReference>
<evidence type="ECO:0000256" key="10">
    <source>
        <dbReference type="ARBA" id="ARBA00023125"/>
    </source>
</evidence>
<name>A0A8S5NS67_9CAUD</name>
<comment type="subcellular location">
    <subcellularLocation>
        <location evidence="1">Cytoplasm</location>
    </subcellularLocation>
</comment>
<evidence type="ECO:0000259" key="16">
    <source>
        <dbReference type="PROSITE" id="PS51900"/>
    </source>
</evidence>
<evidence type="ECO:0000256" key="11">
    <source>
        <dbReference type="ARBA" id="ARBA00023172"/>
    </source>
</evidence>
<feature type="domain" description="Tyr recombinase" evidence="15">
    <location>
        <begin position="162"/>
        <end position="339"/>
    </location>
</feature>
<dbReference type="PROSITE" id="PS51900">
    <property type="entry name" value="CB"/>
    <property type="match status" value="1"/>
</dbReference>
<evidence type="ECO:0000256" key="7">
    <source>
        <dbReference type="ARBA" id="ARBA00022801"/>
    </source>
</evidence>
<evidence type="ECO:0000256" key="9">
    <source>
        <dbReference type="ARBA" id="ARBA00022908"/>
    </source>
</evidence>
<evidence type="ECO:0000256" key="3">
    <source>
        <dbReference type="ARBA" id="ARBA00016082"/>
    </source>
</evidence>
<reference evidence="17" key="1">
    <citation type="journal article" date="2021" name="Proc. Natl. Acad. Sci. U.S.A.">
        <title>A Catalog of Tens of Thousands of Viruses from Human Metagenomes Reveals Hidden Associations with Chronic Diseases.</title>
        <authorList>
            <person name="Tisza M.J."/>
            <person name="Buck C.B."/>
        </authorList>
    </citation>
    <scope>NUCLEOTIDE SEQUENCE</scope>
    <source>
        <strain evidence="17">Ct1TR2</strain>
    </source>
</reference>
<dbReference type="GO" id="GO:0075713">
    <property type="term" value="P:establishment of integrated proviral latency"/>
    <property type="evidence" value="ECO:0007669"/>
    <property type="project" value="UniProtKB-KW"/>
</dbReference>
<evidence type="ECO:0000313" key="17">
    <source>
        <dbReference type="EMBL" id="DAD97637.1"/>
    </source>
</evidence>
<evidence type="ECO:0000256" key="4">
    <source>
        <dbReference type="ARBA" id="ARBA00022490"/>
    </source>
</evidence>
<feature type="domain" description="Core-binding (CB)" evidence="16">
    <location>
        <begin position="52"/>
        <end position="141"/>
    </location>
</feature>
<dbReference type="PANTHER" id="PTHR30349:SF77">
    <property type="entry name" value="TYROSINE RECOMBINASE XERC"/>
    <property type="match status" value="1"/>
</dbReference>
<dbReference type="Gene3D" id="1.10.443.10">
    <property type="entry name" value="Intergrase catalytic core"/>
    <property type="match status" value="1"/>
</dbReference>
<comment type="similarity">
    <text evidence="2">Belongs to the 'phage' integrase family.</text>
</comment>
<proteinExistence type="inferred from homology"/>
<sequence length="342" mass="39331">MTDIHAIISKATSDLIDLTGYEKAVDIQSVLYMNLSGYTLAEECTEVAEAGDKLAEAVESWMIELGLQGCTESTIRTYAYNLRSFLADVPKALEDITERDIKMHLARGKMGKMNVRCTRKWSDATYNLRLRALRGFFNYCYEYDLIPENPIKRIKDTKTAHVMQPIMTAEEREMVRSKCQTEREIALVDFLYSSGVRVSELVSLNRQDIDFRRRRAKCFGKGRKEREITFSAECGVHMAEYLAQRTDHNEALFVSSVKPHQRLTKAGIRTLLKNIKARDERLARVKLTPHVYRRTRGTDLINRGMPAELLAKKLGHENVQTLLMCYAEIRQETVWAAEEKYG</sequence>